<dbReference type="Pfam" id="PF00067">
    <property type="entry name" value="p450"/>
    <property type="match status" value="1"/>
</dbReference>
<dbReference type="RefSeq" id="WP_203911346.1">
    <property type="nucleotide sequence ID" value="NZ_BONY01000037.1"/>
</dbReference>
<keyword evidence="2 7" id="KW-0349">Heme</keyword>
<proteinExistence type="inferred from homology"/>
<dbReference type="InterPro" id="IPR001128">
    <property type="entry name" value="Cyt_P450"/>
</dbReference>
<evidence type="ECO:0000256" key="5">
    <source>
        <dbReference type="ARBA" id="ARBA00023004"/>
    </source>
</evidence>
<comment type="similarity">
    <text evidence="1 8">Belongs to the cytochrome P450 family.</text>
</comment>
<dbReference type="Gene3D" id="1.10.630.10">
    <property type="entry name" value="Cytochrome P450"/>
    <property type="match status" value="1"/>
</dbReference>
<keyword evidence="4 8" id="KW-0560">Oxidoreductase</keyword>
<evidence type="ECO:0000256" key="6">
    <source>
        <dbReference type="ARBA" id="ARBA00023033"/>
    </source>
</evidence>
<sequence>MRTGVVRKARMPRRLPLLGHAVSFARDPLAFISTMRHAGDVVKIRVGTQDLYLIYKPALVRQVLTDATTFVRGIQAERTKVLLGNGLVSSDGDFHLRNRRLVQPAFHRQRIAGYADVMREEAEAMVARWREGGQIAADDEVMQVGLRVVGKTLFSNAFGVEAVDEVVRSVPLVLDGVGRRALDPTGLLQKLPTAGNREFNTTLQRLRDVVDRIIAEYRASNTDHGDMVSMLLRATDAETGEQLTDLQIRDEVITMLAAGTDTTANTLSWILHVLGERADLEARLHAEVDSVVGDRPVTLADVPKLEFVRRLISEALRLYPQAWVLARTTTVPVRLGDTALPAGTSMLLPIYALQRDPAVFPDPTTFDPDRWDPERTNQAMKPSFLPFGAGRHQCVGEAFAWTEAAITLAVIARHWRLCPVPGKSVEINSLATLRPTQLPMTTHLRNTV</sequence>
<comment type="cofactor">
    <cofactor evidence="7">
        <name>heme</name>
        <dbReference type="ChEBI" id="CHEBI:30413"/>
    </cofactor>
</comment>
<keyword evidence="3 7" id="KW-0479">Metal-binding</keyword>
<evidence type="ECO:0000256" key="3">
    <source>
        <dbReference type="ARBA" id="ARBA00022723"/>
    </source>
</evidence>
<evidence type="ECO:0000256" key="2">
    <source>
        <dbReference type="ARBA" id="ARBA00022617"/>
    </source>
</evidence>
<dbReference type="GO" id="GO:0004497">
    <property type="term" value="F:monooxygenase activity"/>
    <property type="evidence" value="ECO:0007669"/>
    <property type="project" value="UniProtKB-KW"/>
</dbReference>
<dbReference type="InterPro" id="IPR050196">
    <property type="entry name" value="Cytochrome_P450_Monoox"/>
</dbReference>
<evidence type="ECO:0000313" key="9">
    <source>
        <dbReference type="EMBL" id="GIH07562.1"/>
    </source>
</evidence>
<keyword evidence="5 7" id="KW-0408">Iron</keyword>
<feature type="binding site" description="axial binding residue" evidence="7">
    <location>
        <position position="394"/>
    </location>
    <ligand>
        <name>heme</name>
        <dbReference type="ChEBI" id="CHEBI:30413"/>
    </ligand>
    <ligandPart>
        <name>Fe</name>
        <dbReference type="ChEBI" id="CHEBI:18248"/>
    </ligandPart>
</feature>
<evidence type="ECO:0000313" key="10">
    <source>
        <dbReference type="Proteomes" id="UP000612899"/>
    </source>
</evidence>
<evidence type="ECO:0000256" key="8">
    <source>
        <dbReference type="RuleBase" id="RU000461"/>
    </source>
</evidence>
<evidence type="ECO:0000256" key="4">
    <source>
        <dbReference type="ARBA" id="ARBA00023002"/>
    </source>
</evidence>
<dbReference type="GO" id="GO:0020037">
    <property type="term" value="F:heme binding"/>
    <property type="evidence" value="ECO:0007669"/>
    <property type="project" value="InterPro"/>
</dbReference>
<dbReference type="PRINTS" id="PR00463">
    <property type="entry name" value="EP450I"/>
</dbReference>
<dbReference type="CDD" id="cd11049">
    <property type="entry name" value="CYP170A1-like"/>
    <property type="match status" value="1"/>
</dbReference>
<evidence type="ECO:0000256" key="7">
    <source>
        <dbReference type="PIRSR" id="PIRSR602401-1"/>
    </source>
</evidence>
<protein>
    <submittedName>
        <fullName evidence="9">Cytochrome P450</fullName>
    </submittedName>
</protein>
<dbReference type="GO" id="GO:0016705">
    <property type="term" value="F:oxidoreductase activity, acting on paired donors, with incorporation or reduction of molecular oxygen"/>
    <property type="evidence" value="ECO:0007669"/>
    <property type="project" value="InterPro"/>
</dbReference>
<evidence type="ECO:0000256" key="1">
    <source>
        <dbReference type="ARBA" id="ARBA00010617"/>
    </source>
</evidence>
<dbReference type="Proteomes" id="UP000612899">
    <property type="component" value="Unassembled WGS sequence"/>
</dbReference>
<dbReference type="InterPro" id="IPR036396">
    <property type="entry name" value="Cyt_P450_sf"/>
</dbReference>
<name>A0A8J3QCL6_9ACTN</name>
<keyword evidence="10" id="KW-1185">Reference proteome</keyword>
<dbReference type="PRINTS" id="PR00385">
    <property type="entry name" value="P450"/>
</dbReference>
<dbReference type="AlphaFoldDB" id="A0A8J3QCL6"/>
<dbReference type="SUPFAM" id="SSF48264">
    <property type="entry name" value="Cytochrome P450"/>
    <property type="match status" value="1"/>
</dbReference>
<keyword evidence="6 8" id="KW-0503">Monooxygenase</keyword>
<dbReference type="PROSITE" id="PS00086">
    <property type="entry name" value="CYTOCHROME_P450"/>
    <property type="match status" value="1"/>
</dbReference>
<dbReference type="GO" id="GO:0005506">
    <property type="term" value="F:iron ion binding"/>
    <property type="evidence" value="ECO:0007669"/>
    <property type="project" value="InterPro"/>
</dbReference>
<dbReference type="InterPro" id="IPR002401">
    <property type="entry name" value="Cyt_P450_E_grp-I"/>
</dbReference>
<accession>A0A8J3QCL6</accession>
<dbReference type="InterPro" id="IPR017972">
    <property type="entry name" value="Cyt_P450_CS"/>
</dbReference>
<reference evidence="9" key="1">
    <citation type="submission" date="2021-01" db="EMBL/GenBank/DDBJ databases">
        <title>Whole genome shotgun sequence of Rhizocola hellebori NBRC 109834.</title>
        <authorList>
            <person name="Komaki H."/>
            <person name="Tamura T."/>
        </authorList>
    </citation>
    <scope>NUCLEOTIDE SEQUENCE</scope>
    <source>
        <strain evidence="9">NBRC 109834</strain>
    </source>
</reference>
<dbReference type="EMBL" id="BONY01000037">
    <property type="protein sequence ID" value="GIH07562.1"/>
    <property type="molecule type" value="Genomic_DNA"/>
</dbReference>
<gene>
    <name evidence="9" type="ORF">Rhe02_56290</name>
</gene>
<dbReference type="PANTHER" id="PTHR24291">
    <property type="entry name" value="CYTOCHROME P450 FAMILY 4"/>
    <property type="match status" value="1"/>
</dbReference>
<dbReference type="PANTHER" id="PTHR24291:SF50">
    <property type="entry name" value="BIFUNCTIONAL ALBAFLAVENONE MONOOXYGENASE_TERPENE SYNTHASE"/>
    <property type="match status" value="1"/>
</dbReference>
<organism evidence="9 10">
    <name type="scientific">Rhizocola hellebori</name>
    <dbReference type="NCBI Taxonomy" id="1392758"/>
    <lineage>
        <taxon>Bacteria</taxon>
        <taxon>Bacillati</taxon>
        <taxon>Actinomycetota</taxon>
        <taxon>Actinomycetes</taxon>
        <taxon>Micromonosporales</taxon>
        <taxon>Micromonosporaceae</taxon>
        <taxon>Rhizocola</taxon>
    </lineage>
</organism>
<comment type="caution">
    <text evidence="9">The sequence shown here is derived from an EMBL/GenBank/DDBJ whole genome shotgun (WGS) entry which is preliminary data.</text>
</comment>